<dbReference type="Pfam" id="PF00069">
    <property type="entry name" value="Pkinase"/>
    <property type="match status" value="1"/>
</dbReference>
<evidence type="ECO:0000256" key="8">
    <source>
        <dbReference type="ARBA" id="ARBA00022777"/>
    </source>
</evidence>
<organism evidence="24 25">
    <name type="scientific">Camellia sinensis</name>
    <name type="common">Tea plant</name>
    <name type="synonym">Thea sinensis</name>
    <dbReference type="NCBI Taxonomy" id="4442"/>
    <lineage>
        <taxon>Eukaryota</taxon>
        <taxon>Viridiplantae</taxon>
        <taxon>Streptophyta</taxon>
        <taxon>Embryophyta</taxon>
        <taxon>Tracheophyta</taxon>
        <taxon>Spermatophyta</taxon>
        <taxon>Magnoliopsida</taxon>
        <taxon>eudicotyledons</taxon>
        <taxon>Gunneridae</taxon>
        <taxon>Pentapetalae</taxon>
        <taxon>asterids</taxon>
        <taxon>Ericales</taxon>
        <taxon>Theaceae</taxon>
        <taxon>Camellia</taxon>
    </lineage>
</organism>
<dbReference type="EC" id="2.7.11.1" evidence="17"/>
<dbReference type="GO" id="GO:0005524">
    <property type="term" value="F:ATP binding"/>
    <property type="evidence" value="ECO:0007669"/>
    <property type="project" value="UniProtKB-UniRule"/>
</dbReference>
<evidence type="ECO:0000259" key="23">
    <source>
        <dbReference type="PROSITE" id="PS50948"/>
    </source>
</evidence>
<evidence type="ECO:0000256" key="7">
    <source>
        <dbReference type="ARBA" id="ARBA00022741"/>
    </source>
</evidence>
<feature type="domain" description="Apple" evidence="23">
    <location>
        <begin position="363"/>
        <end position="443"/>
    </location>
</feature>
<reference evidence="25" key="1">
    <citation type="journal article" date="2020" name="Nat. Commun.">
        <title>Genome assembly of wild tea tree DASZ reveals pedigree and selection history of tea varieties.</title>
        <authorList>
            <person name="Zhang W."/>
            <person name="Zhang Y."/>
            <person name="Qiu H."/>
            <person name="Guo Y."/>
            <person name="Wan H."/>
            <person name="Zhang X."/>
            <person name="Scossa F."/>
            <person name="Alseekh S."/>
            <person name="Zhang Q."/>
            <person name="Wang P."/>
            <person name="Xu L."/>
            <person name="Schmidt M.H."/>
            <person name="Jia X."/>
            <person name="Li D."/>
            <person name="Zhu A."/>
            <person name="Guo F."/>
            <person name="Chen W."/>
            <person name="Ni D."/>
            <person name="Usadel B."/>
            <person name="Fernie A.R."/>
            <person name="Wen W."/>
        </authorList>
    </citation>
    <scope>NUCLEOTIDE SEQUENCE [LARGE SCALE GENOMIC DNA]</scope>
    <source>
        <strain evidence="25">cv. G240</strain>
    </source>
</reference>
<keyword evidence="13" id="KW-0675">Receptor</keyword>
<dbReference type="GO" id="GO:0016020">
    <property type="term" value="C:membrane"/>
    <property type="evidence" value="ECO:0007669"/>
    <property type="project" value="UniProtKB-SubCell"/>
</dbReference>
<evidence type="ECO:0000256" key="5">
    <source>
        <dbReference type="ARBA" id="ARBA00022692"/>
    </source>
</evidence>
<dbReference type="InterPro" id="IPR024171">
    <property type="entry name" value="SRK-like_kinase"/>
</dbReference>
<keyword evidence="8 17" id="KW-0418">Kinase</keyword>
<dbReference type="PIRSF" id="PIRSF000641">
    <property type="entry name" value="SRK"/>
    <property type="match status" value="1"/>
</dbReference>
<evidence type="ECO:0000256" key="9">
    <source>
        <dbReference type="ARBA" id="ARBA00022840"/>
    </source>
</evidence>
<evidence type="ECO:0000256" key="13">
    <source>
        <dbReference type="ARBA" id="ARBA00023170"/>
    </source>
</evidence>
<evidence type="ECO:0000256" key="20">
    <source>
        <dbReference type="SAM" id="SignalP"/>
    </source>
</evidence>
<dbReference type="AlphaFoldDB" id="A0A7J7H613"/>
<dbReference type="SUPFAM" id="SSF56112">
    <property type="entry name" value="Protein kinase-like (PK-like)"/>
    <property type="match status" value="1"/>
</dbReference>
<keyword evidence="4 17" id="KW-0808">Transferase</keyword>
<evidence type="ECO:0000256" key="16">
    <source>
        <dbReference type="ARBA" id="ARBA00048679"/>
    </source>
</evidence>
<keyword evidence="7 17" id="KW-0547">Nucleotide-binding</keyword>
<keyword evidence="12" id="KW-1015">Disulfide bond</keyword>
<keyword evidence="3" id="KW-0245">EGF-like domain</keyword>
<dbReference type="PROSITE" id="PS50927">
    <property type="entry name" value="BULB_LECTIN"/>
    <property type="match status" value="1"/>
</dbReference>
<keyword evidence="25" id="KW-1185">Reference proteome</keyword>
<dbReference type="GO" id="GO:0004674">
    <property type="term" value="F:protein serine/threonine kinase activity"/>
    <property type="evidence" value="ECO:0007669"/>
    <property type="project" value="UniProtKB-KW"/>
</dbReference>
<dbReference type="InterPro" id="IPR017441">
    <property type="entry name" value="Protein_kinase_ATP_BS"/>
</dbReference>
<keyword evidence="9 17" id="KW-0067">ATP-binding</keyword>
<evidence type="ECO:0000256" key="17">
    <source>
        <dbReference type="PIRNR" id="PIRNR000641"/>
    </source>
</evidence>
<dbReference type="Gene3D" id="1.10.510.10">
    <property type="entry name" value="Transferase(Phosphotransferase) domain 1"/>
    <property type="match status" value="1"/>
</dbReference>
<keyword evidence="11 19" id="KW-0472">Membrane</keyword>
<keyword evidence="2 17" id="KW-0723">Serine/threonine-protein kinase</keyword>
<dbReference type="InterPro" id="IPR051343">
    <property type="entry name" value="G-type_lectin_kinases/EP1-like"/>
</dbReference>
<comment type="subcellular location">
    <subcellularLocation>
        <location evidence="1">Membrane</location>
        <topology evidence="1">Single-pass membrane protein</topology>
    </subcellularLocation>
</comment>
<gene>
    <name evidence="24" type="ORF">HYC85_014276</name>
</gene>
<dbReference type="CDD" id="cd00028">
    <property type="entry name" value="B_lectin"/>
    <property type="match status" value="1"/>
</dbReference>
<evidence type="ECO:0000256" key="18">
    <source>
        <dbReference type="PROSITE-ProRule" id="PRU10141"/>
    </source>
</evidence>
<evidence type="ECO:0000256" key="6">
    <source>
        <dbReference type="ARBA" id="ARBA00022729"/>
    </source>
</evidence>
<proteinExistence type="inferred from homology"/>
<evidence type="ECO:0000256" key="1">
    <source>
        <dbReference type="ARBA" id="ARBA00004167"/>
    </source>
</evidence>
<evidence type="ECO:0000256" key="2">
    <source>
        <dbReference type="ARBA" id="ARBA00022527"/>
    </source>
</evidence>
<dbReference type="InterPro" id="IPR011009">
    <property type="entry name" value="Kinase-like_dom_sf"/>
</dbReference>
<dbReference type="PROSITE" id="PS50011">
    <property type="entry name" value="PROTEIN_KINASE_DOM"/>
    <property type="match status" value="1"/>
</dbReference>
<feature type="transmembrane region" description="Helical" evidence="19">
    <location>
        <begin position="473"/>
        <end position="496"/>
    </location>
</feature>
<feature type="chain" id="PRO_5029648010" description="Receptor-like serine/threonine-protein kinase" evidence="20">
    <location>
        <begin position="21"/>
        <end position="751"/>
    </location>
</feature>
<evidence type="ECO:0000256" key="11">
    <source>
        <dbReference type="ARBA" id="ARBA00023136"/>
    </source>
</evidence>
<keyword evidence="5 19" id="KW-0812">Transmembrane</keyword>
<evidence type="ECO:0000256" key="10">
    <source>
        <dbReference type="ARBA" id="ARBA00022989"/>
    </source>
</evidence>
<feature type="signal peptide" evidence="20">
    <location>
        <begin position="1"/>
        <end position="20"/>
    </location>
</feature>
<evidence type="ECO:0000256" key="4">
    <source>
        <dbReference type="ARBA" id="ARBA00022679"/>
    </source>
</evidence>
<dbReference type="InterPro" id="IPR000719">
    <property type="entry name" value="Prot_kinase_dom"/>
</dbReference>
<dbReference type="PROSITE" id="PS00107">
    <property type="entry name" value="PROTEIN_KINASE_ATP"/>
    <property type="match status" value="1"/>
</dbReference>
<evidence type="ECO:0000256" key="19">
    <source>
        <dbReference type="SAM" id="Phobius"/>
    </source>
</evidence>
<dbReference type="InterPro" id="IPR036426">
    <property type="entry name" value="Bulb-type_lectin_dom_sf"/>
</dbReference>
<dbReference type="Pfam" id="PF01453">
    <property type="entry name" value="B_lectin"/>
    <property type="match status" value="1"/>
</dbReference>
<keyword evidence="6 20" id="KW-0732">Signal</keyword>
<evidence type="ECO:0000256" key="14">
    <source>
        <dbReference type="ARBA" id="ARBA00023180"/>
    </source>
</evidence>
<comment type="similarity">
    <text evidence="17">Belongs to the protein kinase superfamily. Ser/Thr protein kinase family.</text>
</comment>
<evidence type="ECO:0000313" key="25">
    <source>
        <dbReference type="Proteomes" id="UP000593564"/>
    </source>
</evidence>
<evidence type="ECO:0000256" key="3">
    <source>
        <dbReference type="ARBA" id="ARBA00022536"/>
    </source>
</evidence>
<dbReference type="FunFam" id="2.90.10.30:FF:000003">
    <property type="entry name" value="Os04g0303100 protein"/>
    <property type="match status" value="1"/>
</dbReference>
<dbReference type="PANTHER" id="PTHR47976:SF30">
    <property type="entry name" value="RECEPTOR-LIKE SERINE_THREONINE-PROTEIN KINASE"/>
    <property type="match status" value="1"/>
</dbReference>
<feature type="domain" description="Bulb-type lectin" evidence="22">
    <location>
        <begin position="81"/>
        <end position="196"/>
    </location>
</feature>
<reference evidence="24 25" key="2">
    <citation type="submission" date="2020-07" db="EMBL/GenBank/DDBJ databases">
        <title>Genome assembly of wild tea tree DASZ reveals pedigree and selection history of tea varieties.</title>
        <authorList>
            <person name="Zhang W."/>
        </authorList>
    </citation>
    <scope>NUCLEOTIDE SEQUENCE [LARGE SCALE GENOMIC DNA]</scope>
    <source>
        <strain evidence="25">cv. G240</strain>
        <tissue evidence="24">Leaf</tissue>
    </source>
</reference>
<evidence type="ECO:0000259" key="21">
    <source>
        <dbReference type="PROSITE" id="PS50011"/>
    </source>
</evidence>
<feature type="binding site" evidence="18">
    <location>
        <position position="558"/>
    </location>
    <ligand>
        <name>ATP</name>
        <dbReference type="ChEBI" id="CHEBI:30616"/>
    </ligand>
</feature>
<evidence type="ECO:0000256" key="12">
    <source>
        <dbReference type="ARBA" id="ARBA00023157"/>
    </source>
</evidence>
<evidence type="ECO:0000259" key="22">
    <source>
        <dbReference type="PROSITE" id="PS50927"/>
    </source>
</evidence>
<dbReference type="Gene3D" id="2.90.10.30">
    <property type="match status" value="1"/>
</dbReference>
<sequence>MAPSCSICYLLPAVFTFSIASLPFYNNAQSPSPPSPPSPSPSPIAKLSTSWVNNPSIYINSTVFRRSNLTPVLQTPPSNASQMMCGFYCLSTQQTQPSSCLFGVAIVQNTSYLYSDIPPIINAPQLVWSANRDRPVQINATLQLTRDGDLRLEDADGTFVWSTNTSAKSVFGMKVTELGNLVLFDRNNATVWQSFDHPTDSLLVGQTLFLDQKLTSSTSSSNWTRGSYSLTVQDDNFLVAYIESSPPLPYFKSFLDVNYVKFESESFLGQKIPVASSSSPQFIRLDPDGHLKAYEWDRENWNVVADLMTSDIGNCGYPMACGNYGICSSNGQCSCLEEANSTFRQINYRQPSLGCSLVTPISCDHSQNHTILELKNTSYFYYNSHDYLSSIYWDEKLALDDCKTSCLNNCSCTAALFQDGCLLLSDIFSLISNEGTTYQNVAVFLKVHKSLTTQYPIPSPTNPPQKKSGQVKIIMGSSLGAFFGVFFVVASCIFLFKKKQESGDFDEFSVDQVPGTSTRFSYEELRAMTNNFNDKLGEGGFGSVFQGTLNDGTKVAVKRLNGFGQVKKSYLAEVETIGSIHHVNLDQSQVVTMMRGTPGYLAPEWLRSIITEKVDVYSFGVVVLEMLCGRKNLDRSQPEEDMHLLDLFKRKAEEERLLDIVDKYNDDMQTHRAEVVEMMRVAVWCLQSDFSRRPSMSVVVKVLEGSVDVQSNLDYSFTTPVATGAITVAGHQEDHIGAATPLFASTLSGPR</sequence>
<dbReference type="Pfam" id="PF08276">
    <property type="entry name" value="PAN_2"/>
    <property type="match status" value="1"/>
</dbReference>
<comment type="caution">
    <text evidence="24">The sequence shown here is derived from an EMBL/GenBank/DDBJ whole genome shotgun (WGS) entry which is preliminary data.</text>
</comment>
<comment type="catalytic activity">
    <reaction evidence="15 17">
        <text>L-threonyl-[protein] + ATP = O-phospho-L-threonyl-[protein] + ADP + H(+)</text>
        <dbReference type="Rhea" id="RHEA:46608"/>
        <dbReference type="Rhea" id="RHEA-COMP:11060"/>
        <dbReference type="Rhea" id="RHEA-COMP:11605"/>
        <dbReference type="ChEBI" id="CHEBI:15378"/>
        <dbReference type="ChEBI" id="CHEBI:30013"/>
        <dbReference type="ChEBI" id="CHEBI:30616"/>
        <dbReference type="ChEBI" id="CHEBI:61977"/>
        <dbReference type="ChEBI" id="CHEBI:456216"/>
        <dbReference type="EC" id="2.7.11.1"/>
    </reaction>
</comment>
<accession>A0A7J7H613</accession>
<dbReference type="InterPro" id="IPR003609">
    <property type="entry name" value="Pan_app"/>
</dbReference>
<keyword evidence="14" id="KW-0325">Glycoprotein</keyword>
<dbReference type="SMART" id="SM00108">
    <property type="entry name" value="B_lectin"/>
    <property type="match status" value="1"/>
</dbReference>
<keyword evidence="10 19" id="KW-1133">Transmembrane helix</keyword>
<dbReference type="InterPro" id="IPR001480">
    <property type="entry name" value="Bulb-type_lectin_dom"/>
</dbReference>
<evidence type="ECO:0000256" key="15">
    <source>
        <dbReference type="ARBA" id="ARBA00047899"/>
    </source>
</evidence>
<name>A0A7J7H613_CAMSI</name>
<dbReference type="PROSITE" id="PS50948">
    <property type="entry name" value="PAN"/>
    <property type="match status" value="1"/>
</dbReference>
<comment type="catalytic activity">
    <reaction evidence="16 17">
        <text>L-seryl-[protein] + ATP = O-phospho-L-seryl-[protein] + ADP + H(+)</text>
        <dbReference type="Rhea" id="RHEA:17989"/>
        <dbReference type="Rhea" id="RHEA-COMP:9863"/>
        <dbReference type="Rhea" id="RHEA-COMP:11604"/>
        <dbReference type="ChEBI" id="CHEBI:15378"/>
        <dbReference type="ChEBI" id="CHEBI:29999"/>
        <dbReference type="ChEBI" id="CHEBI:30616"/>
        <dbReference type="ChEBI" id="CHEBI:83421"/>
        <dbReference type="ChEBI" id="CHEBI:456216"/>
        <dbReference type="EC" id="2.7.11.1"/>
    </reaction>
</comment>
<protein>
    <recommendedName>
        <fullName evidence="17">Receptor-like serine/threonine-protein kinase</fullName>
        <ecNumber evidence="17">2.7.11.1</ecNumber>
    </recommendedName>
</protein>
<dbReference type="EMBL" id="JACBKZ010000006">
    <property type="protein sequence ID" value="KAF5948319.1"/>
    <property type="molecule type" value="Genomic_DNA"/>
</dbReference>
<dbReference type="SUPFAM" id="SSF51110">
    <property type="entry name" value="alpha-D-mannose-specific plant lectins"/>
    <property type="match status" value="1"/>
</dbReference>
<dbReference type="PANTHER" id="PTHR47976">
    <property type="entry name" value="G-TYPE LECTIN S-RECEPTOR-LIKE SERINE/THREONINE-PROTEIN KINASE SD2-5"/>
    <property type="match status" value="1"/>
</dbReference>
<evidence type="ECO:0000313" key="24">
    <source>
        <dbReference type="EMBL" id="KAF5948319.1"/>
    </source>
</evidence>
<feature type="domain" description="Protein kinase" evidence="21">
    <location>
        <begin position="313"/>
        <end position="718"/>
    </location>
</feature>
<dbReference type="Gene3D" id="3.30.200.20">
    <property type="entry name" value="Phosphorylase Kinase, domain 1"/>
    <property type="match status" value="1"/>
</dbReference>
<dbReference type="Proteomes" id="UP000593564">
    <property type="component" value="Unassembled WGS sequence"/>
</dbReference>